<protein>
    <submittedName>
        <fullName evidence="1">Uncharacterized protein</fullName>
    </submittedName>
</protein>
<sequence length="93" mass="10440">MELLARNATVRCTTVGQMGFMDRIHSNEGLGRRSPSDKKYYDNNITGIMRIIYRLDAISLLSREVAGLQKGRSKTGLRVLRCGFRSTVTGRFG</sequence>
<proteinExistence type="predicted"/>
<dbReference type="EMBL" id="FNTJ01000001">
    <property type="protein sequence ID" value="SEB65372.1"/>
    <property type="molecule type" value="Genomic_DNA"/>
</dbReference>
<reference evidence="2" key="1">
    <citation type="submission" date="2016-10" db="EMBL/GenBank/DDBJ databases">
        <authorList>
            <person name="Varghese N."/>
            <person name="Submissions S."/>
        </authorList>
    </citation>
    <scope>NUCLEOTIDE SEQUENCE [LARGE SCALE GENOMIC DNA]</scope>
    <source>
        <strain evidence="2">DSM 9751</strain>
    </source>
</reference>
<evidence type="ECO:0000313" key="1">
    <source>
        <dbReference type="EMBL" id="SEB65372.1"/>
    </source>
</evidence>
<dbReference type="AlphaFoldDB" id="A0A1H4L5C8"/>
<name>A0A1H4L5C8_9PSED</name>
<organism evidence="1 2">
    <name type="scientific">Pseudomonas saponiphila</name>
    <dbReference type="NCBI Taxonomy" id="556534"/>
    <lineage>
        <taxon>Bacteria</taxon>
        <taxon>Pseudomonadati</taxon>
        <taxon>Pseudomonadota</taxon>
        <taxon>Gammaproteobacteria</taxon>
        <taxon>Pseudomonadales</taxon>
        <taxon>Pseudomonadaceae</taxon>
        <taxon>Pseudomonas</taxon>
    </lineage>
</organism>
<dbReference type="RefSeq" id="WP_167365630.1">
    <property type="nucleotide sequence ID" value="NZ_FNTJ01000001.1"/>
</dbReference>
<gene>
    <name evidence="1" type="ORF">SAMN05216178_1703</name>
</gene>
<evidence type="ECO:0000313" key="2">
    <source>
        <dbReference type="Proteomes" id="UP000198982"/>
    </source>
</evidence>
<dbReference type="Proteomes" id="UP000198982">
    <property type="component" value="Unassembled WGS sequence"/>
</dbReference>
<accession>A0A1H4L5C8</accession>
<keyword evidence="2" id="KW-1185">Reference proteome</keyword>